<dbReference type="PANTHER" id="PTHR14052">
    <property type="entry name" value="ORIGIN RECOGNITION COMPLEX SUBUNIT 2"/>
    <property type="match status" value="1"/>
</dbReference>
<dbReference type="EMBL" id="LUCH01007419">
    <property type="protein sequence ID" value="KAF5396751.1"/>
    <property type="molecule type" value="Genomic_DNA"/>
</dbReference>
<feature type="compositionally biased region" description="Polar residues" evidence="3">
    <location>
        <begin position="34"/>
        <end position="47"/>
    </location>
</feature>
<feature type="domain" description="Origin recognition complex subunit 2 RecA-like" evidence="4">
    <location>
        <begin position="170"/>
        <end position="261"/>
    </location>
</feature>
<name>A0A8J4T281_9TREM</name>
<accession>A0A8J4T281</accession>
<keyword evidence="2" id="KW-0235">DNA replication</keyword>
<evidence type="ECO:0000313" key="5">
    <source>
        <dbReference type="EMBL" id="KAF5396751.1"/>
    </source>
</evidence>
<dbReference type="GO" id="GO:0003688">
    <property type="term" value="F:DNA replication origin binding"/>
    <property type="evidence" value="ECO:0007669"/>
    <property type="project" value="UniProtKB-UniRule"/>
</dbReference>
<dbReference type="Proteomes" id="UP000748531">
    <property type="component" value="Unassembled WGS sequence"/>
</dbReference>
<feature type="region of interest" description="Disordered" evidence="3">
    <location>
        <begin position="1"/>
        <end position="50"/>
    </location>
</feature>
<comment type="subunit">
    <text evidence="2">Component of the origin recognition complex (ORC).</text>
</comment>
<dbReference type="PANTHER" id="PTHR14052:SF0">
    <property type="entry name" value="ORIGIN RECOGNITION COMPLEX SUBUNIT 2"/>
    <property type="match status" value="1"/>
</dbReference>
<evidence type="ECO:0000313" key="6">
    <source>
        <dbReference type="Proteomes" id="UP000748531"/>
    </source>
</evidence>
<keyword evidence="6" id="KW-1185">Reference proteome</keyword>
<evidence type="ECO:0000256" key="3">
    <source>
        <dbReference type="SAM" id="MobiDB-lite"/>
    </source>
</evidence>
<comment type="caution">
    <text evidence="5">The sequence shown here is derived from an EMBL/GenBank/DDBJ whole genome shotgun (WGS) entry which is preliminary data.</text>
</comment>
<protein>
    <recommendedName>
        <fullName evidence="1 2">Origin recognition complex subunit 2</fullName>
    </recommendedName>
</protein>
<organism evidence="5 6">
    <name type="scientific">Paragonimus heterotremus</name>
    <dbReference type="NCBI Taxonomy" id="100268"/>
    <lineage>
        <taxon>Eukaryota</taxon>
        <taxon>Metazoa</taxon>
        <taxon>Spiralia</taxon>
        <taxon>Lophotrochozoa</taxon>
        <taxon>Platyhelminthes</taxon>
        <taxon>Trematoda</taxon>
        <taxon>Digenea</taxon>
        <taxon>Plagiorchiida</taxon>
        <taxon>Troglotremata</taxon>
        <taxon>Troglotrematidae</taxon>
        <taxon>Paragonimus</taxon>
    </lineage>
</organism>
<proteinExistence type="inferred from homology"/>
<dbReference type="InterPro" id="IPR007220">
    <property type="entry name" value="ORC2"/>
</dbReference>
<evidence type="ECO:0000256" key="1">
    <source>
        <dbReference type="ARBA" id="ARBA00019080"/>
    </source>
</evidence>
<sequence length="273" mass="31024">MRPLHGNQKNLEPNDQDISRFSELNLVENDSQKENLNMSKETQMSGKKSSKSMILKAFSSQKSCVSHPDKDNSALPVNPPCVGVRKSPRKKTLTEVQEQSTSSITAIEAVESYFMQHGGYSGRDKTSNRTLSSLCTQSDYSGLPDPLTFERLLTEHKPIHSRTFENVQTDICKRLFTKWPFYLREGFNILLYGVGSKRPILEQFRKRYLEDTSCIVVPGYELSMSIRHVLNAICHNWLQISQQCKNPSEQLQAIVKLFTKAGLVLSFYLAHSS</sequence>
<reference evidence="5" key="1">
    <citation type="submission" date="2019-05" db="EMBL/GenBank/DDBJ databases">
        <title>Annotation for the trematode Paragonimus heterotremus.</title>
        <authorList>
            <person name="Choi Y.-J."/>
        </authorList>
    </citation>
    <scope>NUCLEOTIDE SEQUENCE</scope>
    <source>
        <strain evidence="5">LC</strain>
    </source>
</reference>
<gene>
    <name evidence="5" type="ORF">PHET_10167</name>
</gene>
<dbReference type="InterPro" id="IPR056772">
    <property type="entry name" value="RecA-like_ORC2"/>
</dbReference>
<comment type="function">
    <text evidence="2">Component of the origin recognition complex (ORC) that binds origins of replication. DNA-binding is ATP-dependent. ORC is required to assemble the pre-replication complex necessary to initiate DNA replication.</text>
</comment>
<keyword evidence="2" id="KW-0539">Nucleus</keyword>
<feature type="region of interest" description="Disordered" evidence="3">
    <location>
        <begin position="65"/>
        <end position="98"/>
    </location>
</feature>
<dbReference type="OrthoDB" id="20198at2759"/>
<comment type="subcellular location">
    <subcellularLocation>
        <location evidence="2">Nucleus</location>
    </subcellularLocation>
</comment>
<dbReference type="GO" id="GO:0006260">
    <property type="term" value="P:DNA replication"/>
    <property type="evidence" value="ECO:0007669"/>
    <property type="project" value="UniProtKB-UniRule"/>
</dbReference>
<dbReference type="GO" id="GO:0005664">
    <property type="term" value="C:nuclear origin of replication recognition complex"/>
    <property type="evidence" value="ECO:0007669"/>
    <property type="project" value="UniProtKB-UniRule"/>
</dbReference>
<dbReference type="Pfam" id="PF04084">
    <property type="entry name" value="RecA-like_ORC2"/>
    <property type="match status" value="1"/>
</dbReference>
<evidence type="ECO:0000256" key="2">
    <source>
        <dbReference type="RuleBase" id="RU368084"/>
    </source>
</evidence>
<evidence type="ECO:0000259" key="4">
    <source>
        <dbReference type="Pfam" id="PF04084"/>
    </source>
</evidence>
<dbReference type="AlphaFoldDB" id="A0A8J4T281"/>
<comment type="similarity">
    <text evidence="2">Belongs to the ORC2 family.</text>
</comment>